<evidence type="ECO:0000313" key="2">
    <source>
        <dbReference type="Proteomes" id="UP000326924"/>
    </source>
</evidence>
<reference evidence="1 2" key="1">
    <citation type="submission" date="2019-09" db="EMBL/GenBank/DDBJ databases">
        <title>Draft genome of the ectomycorrhizal ascomycete Sphaerosporella brunnea.</title>
        <authorList>
            <consortium name="DOE Joint Genome Institute"/>
            <person name="Benucci G.M."/>
            <person name="Marozzi G."/>
            <person name="Antonielli L."/>
            <person name="Sanchez S."/>
            <person name="Marco P."/>
            <person name="Wang X."/>
            <person name="Falini L.B."/>
            <person name="Barry K."/>
            <person name="Haridas S."/>
            <person name="Lipzen A."/>
            <person name="Labutti K."/>
            <person name="Grigoriev I.V."/>
            <person name="Murat C."/>
            <person name="Martin F."/>
            <person name="Albertini E."/>
            <person name="Donnini D."/>
            <person name="Bonito G."/>
        </authorList>
    </citation>
    <scope>NUCLEOTIDE SEQUENCE [LARGE SCALE GENOMIC DNA]</scope>
    <source>
        <strain evidence="1 2">Sb_GMNB300</strain>
    </source>
</reference>
<evidence type="ECO:0000313" key="1">
    <source>
        <dbReference type="EMBL" id="KAA8913482.1"/>
    </source>
</evidence>
<name>A0A5J5F8R7_9PEZI</name>
<dbReference type="EMBL" id="VXIS01000014">
    <property type="protein sequence ID" value="KAA8913482.1"/>
    <property type="molecule type" value="Genomic_DNA"/>
</dbReference>
<dbReference type="Proteomes" id="UP000326924">
    <property type="component" value="Unassembled WGS sequence"/>
</dbReference>
<dbReference type="AlphaFoldDB" id="A0A5J5F8R7"/>
<keyword evidence="2" id="KW-1185">Reference proteome</keyword>
<organism evidence="1 2">
    <name type="scientific">Sphaerosporella brunnea</name>
    <dbReference type="NCBI Taxonomy" id="1250544"/>
    <lineage>
        <taxon>Eukaryota</taxon>
        <taxon>Fungi</taxon>
        <taxon>Dikarya</taxon>
        <taxon>Ascomycota</taxon>
        <taxon>Pezizomycotina</taxon>
        <taxon>Pezizomycetes</taxon>
        <taxon>Pezizales</taxon>
        <taxon>Pyronemataceae</taxon>
        <taxon>Sphaerosporella</taxon>
    </lineage>
</organism>
<dbReference type="OrthoDB" id="5304511at2759"/>
<gene>
    <name evidence="1" type="ORF">FN846DRAFT_1018729</name>
</gene>
<dbReference type="InParanoid" id="A0A5J5F8R7"/>
<protein>
    <submittedName>
        <fullName evidence="1">Uncharacterized protein</fullName>
    </submittedName>
</protein>
<accession>A0A5J5F8R7</accession>
<comment type="caution">
    <text evidence="1">The sequence shown here is derived from an EMBL/GenBank/DDBJ whole genome shotgun (WGS) entry which is preliminary data.</text>
</comment>
<proteinExistence type="predicted"/>
<sequence>MATLQSLPTELHIEILRSSADLRSLASLIFSWCQMYQAFLLSKDSILEDVFFNDLPLPSLLLECQALLRPAPSLGSPQATTSGPASDVRSCIVALCTNQRYVAFFSTCFIEDHFPPIPASSDPSIAEPEPPSPSRTEVYRIQRALYRLWNLARVLKPSRKKAEISAAKSTCAALMQEFSNWEMEELKIVCECLHQRLIPLFIECGQSVPSYPGCDIRECFLNHDESTANPWMLAHFATAELSSLHELFAQKTAAARGKWLSSYVLASNGLSWEEVFEEERLLREDNQEGPPDYSFLIRYPPRHICTHPGVTYTFSDEIGEFKDGVYVVKDEPEVRPPLAIWDDERLERLGYYLPVENDE</sequence>